<dbReference type="STRING" id="1051891.A0A0C3Q084"/>
<comment type="catalytic activity">
    <reaction evidence="13">
        <text>4-methyl-5-(2-phosphooxyethyl)-thiazole + 4-amino-2-methyl-5-(diphosphooxymethyl)pyrimidine + H(+) = thiamine phosphate + diphosphate</text>
        <dbReference type="Rhea" id="RHEA:22328"/>
        <dbReference type="ChEBI" id="CHEBI:15378"/>
        <dbReference type="ChEBI" id="CHEBI:33019"/>
        <dbReference type="ChEBI" id="CHEBI:37575"/>
        <dbReference type="ChEBI" id="CHEBI:57841"/>
        <dbReference type="ChEBI" id="CHEBI:58296"/>
        <dbReference type="EC" id="2.5.1.3"/>
    </reaction>
</comment>
<dbReference type="GO" id="GO:0005737">
    <property type="term" value="C:cytoplasm"/>
    <property type="evidence" value="ECO:0007669"/>
    <property type="project" value="TreeGrafter"/>
</dbReference>
<comment type="similarity">
    <text evidence="16">In the C-terminal section; belongs to the Thz kinase family.</text>
</comment>
<comment type="pathway">
    <text evidence="4">Cofactor biosynthesis; thiamine diphosphate biosynthesis; 4-methyl-5-(2-phosphoethyl)-thiazole from 5-(2-hydroxyethyl)-4-methylthiazole: step 1/1.</text>
</comment>
<comment type="catalytic activity">
    <reaction evidence="15">
        <text>2-[(2R,5Z)-2-carboxy-4-methylthiazol-5(2H)-ylidene]ethyl phosphate + 4-amino-2-methyl-5-(diphosphooxymethyl)pyrimidine + 2 H(+) = thiamine phosphate + CO2 + diphosphate</text>
        <dbReference type="Rhea" id="RHEA:47844"/>
        <dbReference type="ChEBI" id="CHEBI:15378"/>
        <dbReference type="ChEBI" id="CHEBI:16526"/>
        <dbReference type="ChEBI" id="CHEBI:33019"/>
        <dbReference type="ChEBI" id="CHEBI:37575"/>
        <dbReference type="ChEBI" id="CHEBI:57841"/>
        <dbReference type="ChEBI" id="CHEBI:62899"/>
        <dbReference type="EC" id="2.5.1.3"/>
    </reaction>
</comment>
<dbReference type="GO" id="GO:0009228">
    <property type="term" value="P:thiamine biosynthetic process"/>
    <property type="evidence" value="ECO:0007669"/>
    <property type="project" value="UniProtKB-KW"/>
</dbReference>
<dbReference type="InterPro" id="IPR013785">
    <property type="entry name" value="Aldolase_TIM"/>
</dbReference>
<comment type="pathway">
    <text evidence="5">Cofactor biosynthesis; thiamine diphosphate biosynthesis; thiamine phosphate from 4-amino-2-methyl-5-diphosphomethylpyrimidine and 4-methyl-5-(2-phosphoethyl)-thiazole: step 1/1.</text>
</comment>
<dbReference type="Gene3D" id="3.20.20.70">
    <property type="entry name" value="Aldolase class I"/>
    <property type="match status" value="1"/>
</dbReference>
<reference evidence="20" key="2">
    <citation type="submission" date="2015-01" db="EMBL/GenBank/DDBJ databases">
        <title>Evolutionary Origins and Diversification of the Mycorrhizal Mutualists.</title>
        <authorList>
            <consortium name="DOE Joint Genome Institute"/>
            <consortium name="Mycorrhizal Genomics Consortium"/>
            <person name="Kohler A."/>
            <person name="Kuo A."/>
            <person name="Nagy L.G."/>
            <person name="Floudas D."/>
            <person name="Copeland A."/>
            <person name="Barry K.W."/>
            <person name="Cichocki N."/>
            <person name="Veneault-Fourrey C."/>
            <person name="LaButti K."/>
            <person name="Lindquist E.A."/>
            <person name="Lipzen A."/>
            <person name="Lundell T."/>
            <person name="Morin E."/>
            <person name="Murat C."/>
            <person name="Riley R."/>
            <person name="Ohm R."/>
            <person name="Sun H."/>
            <person name="Tunlid A."/>
            <person name="Henrissat B."/>
            <person name="Grigoriev I.V."/>
            <person name="Hibbett D.S."/>
            <person name="Martin F."/>
        </authorList>
    </citation>
    <scope>NUCLEOTIDE SEQUENCE [LARGE SCALE GENOMIC DNA]</scope>
    <source>
        <strain evidence="20">MUT 4182</strain>
    </source>
</reference>
<evidence type="ECO:0000256" key="11">
    <source>
        <dbReference type="ARBA" id="ARBA00022842"/>
    </source>
</evidence>
<proteinExistence type="inferred from homology"/>
<comment type="cofactor">
    <cofactor evidence="2">
        <name>Mg(2+)</name>
        <dbReference type="ChEBI" id="CHEBI:18420"/>
    </cofactor>
</comment>
<dbReference type="HOGENOM" id="CLU_019943_1_1_1"/>
<evidence type="ECO:0000256" key="9">
    <source>
        <dbReference type="ARBA" id="ARBA00022777"/>
    </source>
</evidence>
<dbReference type="GO" id="GO:0004789">
    <property type="term" value="F:thiamine-phosphate diphosphorylase activity"/>
    <property type="evidence" value="ECO:0007669"/>
    <property type="project" value="UniProtKB-EC"/>
</dbReference>
<gene>
    <name evidence="19" type="ORF">M407DRAFT_44913</name>
</gene>
<keyword evidence="10" id="KW-0067">ATP-binding</keyword>
<evidence type="ECO:0000256" key="12">
    <source>
        <dbReference type="ARBA" id="ARBA00022977"/>
    </source>
</evidence>
<comment type="catalytic activity">
    <reaction evidence="14">
        <text>2-(2-carboxy-4-methylthiazol-5-yl)ethyl phosphate + 4-amino-2-methyl-5-(diphosphooxymethyl)pyrimidine + 2 H(+) = thiamine phosphate + CO2 + diphosphate</text>
        <dbReference type="Rhea" id="RHEA:47848"/>
        <dbReference type="ChEBI" id="CHEBI:15378"/>
        <dbReference type="ChEBI" id="CHEBI:16526"/>
        <dbReference type="ChEBI" id="CHEBI:33019"/>
        <dbReference type="ChEBI" id="CHEBI:37575"/>
        <dbReference type="ChEBI" id="CHEBI:57841"/>
        <dbReference type="ChEBI" id="CHEBI:62890"/>
        <dbReference type="EC" id="2.5.1.3"/>
    </reaction>
</comment>
<keyword evidence="6" id="KW-0808">Transferase</keyword>
<dbReference type="Pfam" id="PF02110">
    <property type="entry name" value="HK"/>
    <property type="match status" value="1"/>
</dbReference>
<dbReference type="CDD" id="cd01170">
    <property type="entry name" value="THZ_kinase"/>
    <property type="match status" value="1"/>
</dbReference>
<evidence type="ECO:0000256" key="10">
    <source>
        <dbReference type="ARBA" id="ARBA00022840"/>
    </source>
</evidence>
<evidence type="ECO:0000259" key="18">
    <source>
        <dbReference type="Pfam" id="PF02581"/>
    </source>
</evidence>
<reference evidence="19 20" key="1">
    <citation type="submission" date="2014-04" db="EMBL/GenBank/DDBJ databases">
        <authorList>
            <consortium name="DOE Joint Genome Institute"/>
            <person name="Kuo A."/>
            <person name="Girlanda M."/>
            <person name="Perotto S."/>
            <person name="Kohler A."/>
            <person name="Nagy L.G."/>
            <person name="Floudas D."/>
            <person name="Copeland A."/>
            <person name="Barry K.W."/>
            <person name="Cichocki N."/>
            <person name="Veneault-Fourrey C."/>
            <person name="LaButti K."/>
            <person name="Lindquist E.A."/>
            <person name="Lipzen A."/>
            <person name="Lundell T."/>
            <person name="Morin E."/>
            <person name="Murat C."/>
            <person name="Sun H."/>
            <person name="Tunlid A."/>
            <person name="Henrissat B."/>
            <person name="Grigoriev I.V."/>
            <person name="Hibbett D.S."/>
            <person name="Martin F."/>
            <person name="Nordberg H.P."/>
            <person name="Cantor M.N."/>
            <person name="Hua S.X."/>
        </authorList>
    </citation>
    <scope>NUCLEOTIDE SEQUENCE [LARGE SCALE GENOMIC DNA]</scope>
    <source>
        <strain evidence="19 20">MUT 4182</strain>
    </source>
</reference>
<evidence type="ECO:0000313" key="20">
    <source>
        <dbReference type="Proteomes" id="UP000054248"/>
    </source>
</evidence>
<evidence type="ECO:0000256" key="1">
    <source>
        <dbReference type="ARBA" id="ARBA00001771"/>
    </source>
</evidence>
<keyword evidence="9" id="KW-0418">Kinase</keyword>
<dbReference type="NCBIfam" id="NF006830">
    <property type="entry name" value="PRK09355.1"/>
    <property type="match status" value="1"/>
</dbReference>
<dbReference type="SUPFAM" id="SSF51391">
    <property type="entry name" value="Thiamin phosphate synthase"/>
    <property type="match status" value="1"/>
</dbReference>
<keyword evidence="8" id="KW-0547">Nucleotide-binding</keyword>
<dbReference type="GO" id="GO:0005524">
    <property type="term" value="F:ATP binding"/>
    <property type="evidence" value="ECO:0007669"/>
    <property type="project" value="UniProtKB-KW"/>
</dbReference>
<dbReference type="PRINTS" id="PR01099">
    <property type="entry name" value="HYETHTZKNASE"/>
</dbReference>
<dbReference type="GO" id="GO:0004417">
    <property type="term" value="F:hydroxyethylthiazole kinase activity"/>
    <property type="evidence" value="ECO:0007669"/>
    <property type="project" value="UniProtKB-EC"/>
</dbReference>
<comment type="catalytic activity">
    <reaction evidence="1">
        <text>5-(2-hydroxyethyl)-4-methylthiazole + ATP = 4-methyl-5-(2-phosphooxyethyl)-thiazole + ADP + H(+)</text>
        <dbReference type="Rhea" id="RHEA:24212"/>
        <dbReference type="ChEBI" id="CHEBI:15378"/>
        <dbReference type="ChEBI" id="CHEBI:17957"/>
        <dbReference type="ChEBI" id="CHEBI:30616"/>
        <dbReference type="ChEBI" id="CHEBI:58296"/>
        <dbReference type="ChEBI" id="CHEBI:456216"/>
        <dbReference type="EC" id="2.7.1.50"/>
    </reaction>
</comment>
<evidence type="ECO:0000256" key="3">
    <source>
        <dbReference type="ARBA" id="ARBA00003814"/>
    </source>
</evidence>
<keyword evidence="20" id="KW-1185">Reference proteome</keyword>
<sequence>MVKAPIDYTLYLVTGRELVPPGKDYYQSLEESLRGGVTVVQVREKKVDTREFLEVARKTKEICDRFHVPVLVNDRVDIAVAIKAHGVHVGQDDMPIEVARSILGNDAIIGVSAGTVEEAKAAVAAGADYIGIGAVYPTGSKSNAKLLGVRGVGPILSVLEGTNVKSVVIGGIKSVNLLRVLHGAVSPGGKPVDGIAVISEIIASQDPRASASHLVSVLHSFFKAGPSPKSSSLIPSIFKSETSTASPIYLVPTSPNPAHSSADTIKQDAAHLLTLIKRYTPMIHQITNNVVINQSANATLALGASPIMATAEAEQEDLARIPGGLLINFGTVTDKEGMLSAGKWANFNRKPVVFDPVGVGATGFRKSTAKELLDTWQATVIKGNPGEIASLLGTSEVRSRGVDSVGSGFANPAEAVLTLARRERCIVVMTGSTDYISNGQTVVKLNNGCDLLGNITGSGCMVGTAVATFCGAASVDA</sequence>
<dbReference type="GO" id="GO:0000287">
    <property type="term" value="F:magnesium ion binding"/>
    <property type="evidence" value="ECO:0007669"/>
    <property type="project" value="InterPro"/>
</dbReference>
<evidence type="ECO:0000256" key="15">
    <source>
        <dbReference type="ARBA" id="ARBA00047883"/>
    </source>
</evidence>
<feature type="domain" description="Thiamine phosphate synthase/TenI" evidence="18">
    <location>
        <begin position="10"/>
        <end position="201"/>
    </location>
</feature>
<dbReference type="UniPathway" id="UPA00060">
    <property type="reaction ID" value="UER00139"/>
</dbReference>
<dbReference type="InterPro" id="IPR034291">
    <property type="entry name" value="TMP_synthase"/>
</dbReference>
<evidence type="ECO:0000256" key="6">
    <source>
        <dbReference type="ARBA" id="ARBA00022679"/>
    </source>
</evidence>
<dbReference type="InterPro" id="IPR022998">
    <property type="entry name" value="ThiamineP_synth_TenI"/>
</dbReference>
<dbReference type="GO" id="GO:0009229">
    <property type="term" value="P:thiamine diphosphate biosynthetic process"/>
    <property type="evidence" value="ECO:0007669"/>
    <property type="project" value="UniProtKB-UniPathway"/>
</dbReference>
<dbReference type="Gene3D" id="3.40.1190.20">
    <property type="match status" value="1"/>
</dbReference>
<dbReference type="CDD" id="cd00564">
    <property type="entry name" value="TMP_TenI"/>
    <property type="match status" value="1"/>
</dbReference>
<dbReference type="SUPFAM" id="SSF53613">
    <property type="entry name" value="Ribokinase-like"/>
    <property type="match status" value="1"/>
</dbReference>
<evidence type="ECO:0000313" key="19">
    <source>
        <dbReference type="EMBL" id="KIO15726.1"/>
    </source>
</evidence>
<keyword evidence="7" id="KW-0479">Metal-binding</keyword>
<dbReference type="PANTHER" id="PTHR20857:SF23">
    <property type="entry name" value="THIAMINE BIOSYNTHETIC BIFUNCTIONAL ENZYME"/>
    <property type="match status" value="1"/>
</dbReference>
<protein>
    <recommendedName>
        <fullName evidence="18">Thiamine phosphate synthase/TenI domain-containing protein</fullName>
    </recommendedName>
</protein>
<evidence type="ECO:0000256" key="7">
    <source>
        <dbReference type="ARBA" id="ARBA00022723"/>
    </source>
</evidence>
<dbReference type="HAMAP" id="MF_00097">
    <property type="entry name" value="TMP_synthase"/>
    <property type="match status" value="1"/>
</dbReference>
<organism evidence="19 20">
    <name type="scientific">Tulasnella calospora MUT 4182</name>
    <dbReference type="NCBI Taxonomy" id="1051891"/>
    <lineage>
        <taxon>Eukaryota</taxon>
        <taxon>Fungi</taxon>
        <taxon>Dikarya</taxon>
        <taxon>Basidiomycota</taxon>
        <taxon>Agaricomycotina</taxon>
        <taxon>Agaricomycetes</taxon>
        <taxon>Cantharellales</taxon>
        <taxon>Tulasnellaceae</taxon>
        <taxon>Tulasnella</taxon>
    </lineage>
</organism>
<dbReference type="InterPro" id="IPR029056">
    <property type="entry name" value="Ribokinase-like"/>
</dbReference>
<evidence type="ECO:0000256" key="13">
    <source>
        <dbReference type="ARBA" id="ARBA00047334"/>
    </source>
</evidence>
<feature type="non-terminal residue" evidence="19">
    <location>
        <position position="477"/>
    </location>
</feature>
<dbReference type="InterPro" id="IPR000417">
    <property type="entry name" value="Hyethyz_kinase"/>
</dbReference>
<dbReference type="PANTHER" id="PTHR20857">
    <property type="entry name" value="THIAMINE-PHOSPHATE PYROPHOSPHORYLASE"/>
    <property type="match status" value="1"/>
</dbReference>
<dbReference type="AlphaFoldDB" id="A0A0C3Q084"/>
<comment type="function">
    <text evidence="3">Condenses 4-methyl-5-(beta-hydroxyethyl)thiazole monophosphate (THZ-P) and 2-methyl-4-amino-5-hydroxymethyl pyrimidine pyrophosphate (HMP-PP) to form thiamine monophosphate (TMP).</text>
</comment>
<evidence type="ECO:0000256" key="4">
    <source>
        <dbReference type="ARBA" id="ARBA00004868"/>
    </source>
</evidence>
<evidence type="ECO:0000256" key="17">
    <source>
        <dbReference type="ARBA" id="ARBA00061283"/>
    </source>
</evidence>
<comment type="similarity">
    <text evidence="17">In the N-terminal section; belongs to the thiamine-phosphate synthase family.</text>
</comment>
<dbReference type="OrthoDB" id="4994at2759"/>
<keyword evidence="12" id="KW-0784">Thiamine biosynthesis</keyword>
<keyword evidence="11" id="KW-0460">Magnesium</keyword>
<dbReference type="NCBIfam" id="TIGR00693">
    <property type="entry name" value="thiE"/>
    <property type="match status" value="1"/>
</dbReference>
<name>A0A0C3Q084_9AGAM</name>
<dbReference type="FunFam" id="3.20.20.70:FF:000104">
    <property type="entry name" value="Thiamine biosynthetic bifunctional enzyme"/>
    <property type="match status" value="1"/>
</dbReference>
<dbReference type="EMBL" id="KN823851">
    <property type="protein sequence ID" value="KIO15726.1"/>
    <property type="molecule type" value="Genomic_DNA"/>
</dbReference>
<accession>A0A0C3Q084</accession>
<dbReference type="InterPro" id="IPR036206">
    <property type="entry name" value="ThiamineP_synth_sf"/>
</dbReference>
<dbReference type="Proteomes" id="UP000054248">
    <property type="component" value="Unassembled WGS sequence"/>
</dbReference>
<evidence type="ECO:0000256" key="8">
    <source>
        <dbReference type="ARBA" id="ARBA00022741"/>
    </source>
</evidence>
<evidence type="ECO:0000256" key="16">
    <source>
        <dbReference type="ARBA" id="ARBA00061146"/>
    </source>
</evidence>
<evidence type="ECO:0000256" key="5">
    <source>
        <dbReference type="ARBA" id="ARBA00005165"/>
    </source>
</evidence>
<evidence type="ECO:0000256" key="14">
    <source>
        <dbReference type="ARBA" id="ARBA00047851"/>
    </source>
</evidence>
<evidence type="ECO:0000256" key="2">
    <source>
        <dbReference type="ARBA" id="ARBA00001946"/>
    </source>
</evidence>
<dbReference type="Pfam" id="PF02581">
    <property type="entry name" value="TMP-TENI"/>
    <property type="match status" value="1"/>
</dbReference>